<dbReference type="GO" id="GO:0008146">
    <property type="term" value="F:sulfotransferase activity"/>
    <property type="evidence" value="ECO:0007669"/>
    <property type="project" value="InterPro"/>
</dbReference>
<reference evidence="1 2" key="1">
    <citation type="journal article" date="2023" name="Nat. Commun.">
        <title>Origin of minicircular mitochondrial genomes in red algae.</title>
        <authorList>
            <person name="Lee Y."/>
            <person name="Cho C.H."/>
            <person name="Lee Y.M."/>
            <person name="Park S.I."/>
            <person name="Yang J.H."/>
            <person name="West J.A."/>
            <person name="Bhattacharya D."/>
            <person name="Yoon H.S."/>
        </authorList>
    </citation>
    <scope>NUCLEOTIDE SEQUENCE [LARGE SCALE GENOMIC DNA]</scope>
    <source>
        <strain evidence="1 2">CCMP1338</strain>
        <tissue evidence="1">Whole cell</tissue>
    </source>
</reference>
<dbReference type="EMBL" id="JAMWBK010000001">
    <property type="protein sequence ID" value="KAJ8908564.1"/>
    <property type="molecule type" value="Genomic_DNA"/>
</dbReference>
<evidence type="ECO:0000313" key="1">
    <source>
        <dbReference type="EMBL" id="KAJ8908564.1"/>
    </source>
</evidence>
<protein>
    <recommendedName>
        <fullName evidence="3">Carbohydrate sulfotransferase</fullName>
    </recommendedName>
</protein>
<dbReference type="InterPro" id="IPR005331">
    <property type="entry name" value="Sulfotransferase"/>
</dbReference>
<dbReference type="Proteomes" id="UP001157974">
    <property type="component" value="Unassembled WGS sequence"/>
</dbReference>
<gene>
    <name evidence="1" type="ORF">NDN08_005269</name>
</gene>
<name>A0AAV8V1G2_9RHOD</name>
<dbReference type="AlphaFoldDB" id="A0AAV8V1G2"/>
<organism evidence="1 2">
    <name type="scientific">Rhodosorus marinus</name>
    <dbReference type="NCBI Taxonomy" id="101924"/>
    <lineage>
        <taxon>Eukaryota</taxon>
        <taxon>Rhodophyta</taxon>
        <taxon>Stylonematophyceae</taxon>
        <taxon>Stylonematales</taxon>
        <taxon>Stylonemataceae</taxon>
        <taxon>Rhodosorus</taxon>
    </lineage>
</organism>
<keyword evidence="2" id="KW-1185">Reference proteome</keyword>
<comment type="caution">
    <text evidence="1">The sequence shown here is derived from an EMBL/GenBank/DDBJ whole genome shotgun (WGS) entry which is preliminary data.</text>
</comment>
<evidence type="ECO:0000313" key="2">
    <source>
        <dbReference type="Proteomes" id="UP001157974"/>
    </source>
</evidence>
<evidence type="ECO:0008006" key="3">
    <source>
        <dbReference type="Google" id="ProtNLM"/>
    </source>
</evidence>
<sequence>MQRRKTDSKFFVPNGAVFGACVLLLALAVALTLKTAVQPALFMPESDFCDYTSNYFEETRHTYQYNRNEQQPIVDNFNRVYICVASKCGITKMQSSFHRYVMAKQKGKTVRGRFGVMKQAWEKFRKEFGEFDVSLPKSNYTKIFVYRNPMSRTISLWNDKFQSPDQLCMTSRAMLAKYRLFRIEILLDSLYDWVMLYRDRHLFPQTELCMVDTANYDLMVDIDDKAQLTSVFGRIWGEDVVNFDSGTAHSTKEKYTDAYRAELRQKIELWREPYTGVYWKDIDFYCKHQGKKKTSLRQM</sequence>
<dbReference type="PROSITE" id="PS51257">
    <property type="entry name" value="PROKAR_LIPOPROTEIN"/>
    <property type="match status" value="1"/>
</dbReference>
<accession>A0AAV8V1G2</accession>
<proteinExistence type="predicted"/>
<dbReference type="GO" id="GO:0016020">
    <property type="term" value="C:membrane"/>
    <property type="evidence" value="ECO:0007669"/>
    <property type="project" value="InterPro"/>
</dbReference>
<dbReference type="Pfam" id="PF03567">
    <property type="entry name" value="Sulfotransfer_2"/>
    <property type="match status" value="1"/>
</dbReference>